<name>A0ABP1N1Q1_XYLVO</name>
<accession>A0ABP1N1Q1</accession>
<reference evidence="3 4" key="1">
    <citation type="submission" date="2024-08" db="EMBL/GenBank/DDBJ databases">
        <authorList>
            <person name="Will J Nash"/>
            <person name="Angela Man"/>
            <person name="Seanna McTaggart"/>
            <person name="Kendall Baker"/>
            <person name="Tom Barker"/>
            <person name="Leah Catchpole"/>
            <person name="Alex Durrant"/>
            <person name="Karim Gharbi"/>
            <person name="Naomi Irish"/>
            <person name="Gemy Kaithakottil"/>
            <person name="Debby Ku"/>
            <person name="Aaliyah Providence"/>
            <person name="Felix Shaw"/>
            <person name="David Swarbreck"/>
            <person name="Chris Watkins"/>
            <person name="Ann M. McCartney"/>
            <person name="Giulio Formenti"/>
            <person name="Alice Mouton"/>
            <person name="Noel Vella"/>
            <person name="Bjorn M von Reumont"/>
            <person name="Adriana Vella"/>
            <person name="Wilfried Haerty"/>
        </authorList>
    </citation>
    <scope>NUCLEOTIDE SEQUENCE [LARGE SCALE GENOMIC DNA]</scope>
</reference>
<evidence type="ECO:0000313" key="4">
    <source>
        <dbReference type="Proteomes" id="UP001642520"/>
    </source>
</evidence>
<feature type="region of interest" description="Disordered" evidence="1">
    <location>
        <begin position="77"/>
        <end position="186"/>
    </location>
</feature>
<feature type="compositionally biased region" description="Polar residues" evidence="1">
    <location>
        <begin position="98"/>
        <end position="107"/>
    </location>
</feature>
<dbReference type="EMBL" id="CAXAJV020001281">
    <property type="protein sequence ID" value="CAL7934296.1"/>
    <property type="molecule type" value="Genomic_DNA"/>
</dbReference>
<gene>
    <name evidence="3" type="ORF">XYLVIOL_LOCUS940</name>
</gene>
<feature type="chain" id="PRO_5046259892" evidence="2">
    <location>
        <begin position="29"/>
        <end position="279"/>
    </location>
</feature>
<proteinExistence type="predicted"/>
<feature type="signal peptide" evidence="2">
    <location>
        <begin position="1"/>
        <end position="28"/>
    </location>
</feature>
<comment type="caution">
    <text evidence="3">The sequence shown here is derived from an EMBL/GenBank/DDBJ whole genome shotgun (WGS) entry which is preliminary data.</text>
</comment>
<feature type="compositionally biased region" description="Polar residues" evidence="1">
    <location>
        <begin position="169"/>
        <end position="182"/>
    </location>
</feature>
<evidence type="ECO:0000256" key="1">
    <source>
        <dbReference type="SAM" id="MobiDB-lite"/>
    </source>
</evidence>
<feature type="compositionally biased region" description="Basic and acidic residues" evidence="1">
    <location>
        <begin position="140"/>
        <end position="168"/>
    </location>
</feature>
<protein>
    <submittedName>
        <fullName evidence="3">Uncharacterized protein</fullName>
    </submittedName>
</protein>
<sequence>MRASSVSPRLFFAAFYCAYLLARANCEGQSIQNGNSKHSSSSLADSLVHERTITSEKEPVARGTTFDKFPTFDRKNFRQRPSQEVALKHQQVGRSRANKSAISTGKLPSTVFARPEMTDFVGNEEVSARTSTRRSTGTLRRKEAGTSRDSRFPRGDRHSRARQVDVDTSKSTAKGPSRNSKASVDGKRSTNLFGLLPFKNAHLEIVGLPGQPVRRILAFVLNAIKRRPVVEGERSIGGLFGRGKGALTGGSENTDSGRAGIHKAARLGPLLVNFDVGNP</sequence>
<feature type="compositionally biased region" description="Low complexity" evidence="1">
    <location>
        <begin position="128"/>
        <end position="138"/>
    </location>
</feature>
<keyword evidence="4" id="KW-1185">Reference proteome</keyword>
<dbReference type="Proteomes" id="UP001642520">
    <property type="component" value="Unassembled WGS sequence"/>
</dbReference>
<evidence type="ECO:0000313" key="3">
    <source>
        <dbReference type="EMBL" id="CAL7934296.1"/>
    </source>
</evidence>
<keyword evidence="2" id="KW-0732">Signal</keyword>
<organism evidence="3 4">
    <name type="scientific">Xylocopa violacea</name>
    <name type="common">Violet carpenter bee</name>
    <name type="synonym">Apis violacea</name>
    <dbReference type="NCBI Taxonomy" id="135666"/>
    <lineage>
        <taxon>Eukaryota</taxon>
        <taxon>Metazoa</taxon>
        <taxon>Ecdysozoa</taxon>
        <taxon>Arthropoda</taxon>
        <taxon>Hexapoda</taxon>
        <taxon>Insecta</taxon>
        <taxon>Pterygota</taxon>
        <taxon>Neoptera</taxon>
        <taxon>Endopterygota</taxon>
        <taxon>Hymenoptera</taxon>
        <taxon>Apocrita</taxon>
        <taxon>Aculeata</taxon>
        <taxon>Apoidea</taxon>
        <taxon>Anthophila</taxon>
        <taxon>Apidae</taxon>
        <taxon>Xylocopa</taxon>
        <taxon>Xylocopa</taxon>
    </lineage>
</organism>
<evidence type="ECO:0000256" key="2">
    <source>
        <dbReference type="SAM" id="SignalP"/>
    </source>
</evidence>